<feature type="compositionally biased region" description="Low complexity" evidence="4">
    <location>
        <begin position="15"/>
        <end position="25"/>
    </location>
</feature>
<dbReference type="PANTHER" id="PTHR19375">
    <property type="entry name" value="HEAT SHOCK PROTEIN 70KDA"/>
    <property type="match status" value="1"/>
</dbReference>
<dbReference type="SUPFAM" id="SSF53067">
    <property type="entry name" value="Actin-like ATPase domain"/>
    <property type="match status" value="2"/>
</dbReference>
<organism evidence="5 6">
    <name type="scientific">Phytophthora fragariaefolia</name>
    <dbReference type="NCBI Taxonomy" id="1490495"/>
    <lineage>
        <taxon>Eukaryota</taxon>
        <taxon>Sar</taxon>
        <taxon>Stramenopiles</taxon>
        <taxon>Oomycota</taxon>
        <taxon>Peronosporomycetes</taxon>
        <taxon>Peronosporales</taxon>
        <taxon>Peronosporaceae</taxon>
        <taxon>Phytophthora</taxon>
    </lineage>
</organism>
<dbReference type="PRINTS" id="PR00301">
    <property type="entry name" value="HEATSHOCK70"/>
</dbReference>
<gene>
    <name evidence="5" type="ORF">Pfra01_001438200</name>
</gene>
<dbReference type="Proteomes" id="UP001165121">
    <property type="component" value="Unassembled WGS sequence"/>
</dbReference>
<dbReference type="SUPFAM" id="SSF100920">
    <property type="entry name" value="Heat shock protein 70kD (HSP70), peptide-binding domain"/>
    <property type="match status" value="1"/>
</dbReference>
<dbReference type="Gene3D" id="3.30.420.40">
    <property type="match status" value="2"/>
</dbReference>
<dbReference type="GO" id="GO:0140662">
    <property type="term" value="F:ATP-dependent protein folding chaperone"/>
    <property type="evidence" value="ECO:0007669"/>
    <property type="project" value="InterPro"/>
</dbReference>
<feature type="region of interest" description="Disordered" evidence="4">
    <location>
        <begin position="1"/>
        <end position="25"/>
    </location>
</feature>
<evidence type="ECO:0000313" key="5">
    <source>
        <dbReference type="EMBL" id="GMF43059.1"/>
    </source>
</evidence>
<proteinExistence type="inferred from homology"/>
<evidence type="ECO:0000313" key="6">
    <source>
        <dbReference type="Proteomes" id="UP001165121"/>
    </source>
</evidence>
<protein>
    <submittedName>
        <fullName evidence="5">Unnamed protein product</fullName>
    </submittedName>
</protein>
<dbReference type="OrthoDB" id="167624at2759"/>
<reference evidence="5" key="1">
    <citation type="submission" date="2023-04" db="EMBL/GenBank/DDBJ databases">
        <title>Phytophthora fragariaefolia NBRC 109709.</title>
        <authorList>
            <person name="Ichikawa N."/>
            <person name="Sato H."/>
            <person name="Tonouchi N."/>
        </authorList>
    </citation>
    <scope>NUCLEOTIDE SEQUENCE</scope>
    <source>
        <strain evidence="5">NBRC 109709</strain>
    </source>
</reference>
<dbReference type="GO" id="GO:0005524">
    <property type="term" value="F:ATP binding"/>
    <property type="evidence" value="ECO:0007669"/>
    <property type="project" value="UniProtKB-KW"/>
</dbReference>
<dbReference type="Pfam" id="PF00012">
    <property type="entry name" value="HSP70"/>
    <property type="match status" value="1"/>
</dbReference>
<name>A0A9W7CTY0_9STRA</name>
<dbReference type="Gene3D" id="2.60.34.10">
    <property type="entry name" value="Substrate Binding Domain Of DNAk, Chain A, domain 1"/>
    <property type="match status" value="1"/>
</dbReference>
<evidence type="ECO:0000256" key="4">
    <source>
        <dbReference type="SAM" id="MobiDB-lite"/>
    </source>
</evidence>
<dbReference type="InterPro" id="IPR043129">
    <property type="entry name" value="ATPase_NBD"/>
</dbReference>
<dbReference type="EMBL" id="BSXT01001508">
    <property type="protein sequence ID" value="GMF43059.1"/>
    <property type="molecule type" value="Genomic_DNA"/>
</dbReference>
<comment type="similarity">
    <text evidence="3">Belongs to the heat shock protein 70 family.</text>
</comment>
<dbReference type="AlphaFoldDB" id="A0A9W7CTY0"/>
<dbReference type="InterPro" id="IPR029047">
    <property type="entry name" value="HSP70_peptide-bd_sf"/>
</dbReference>
<keyword evidence="6" id="KW-1185">Reference proteome</keyword>
<accession>A0A9W7CTY0</accession>
<dbReference type="Gene3D" id="3.90.640.10">
    <property type="entry name" value="Actin, Chain A, domain 4"/>
    <property type="match status" value="1"/>
</dbReference>
<dbReference type="InterPro" id="IPR013126">
    <property type="entry name" value="Hsp_70_fam"/>
</dbReference>
<evidence type="ECO:0000256" key="2">
    <source>
        <dbReference type="ARBA" id="ARBA00022840"/>
    </source>
</evidence>
<dbReference type="Gene3D" id="3.30.30.30">
    <property type="match status" value="1"/>
</dbReference>
<keyword evidence="1 3" id="KW-0547">Nucleotide-binding</keyword>
<keyword evidence="2 3" id="KW-0067">ATP-binding</keyword>
<sequence length="734" mass="78704">MSSIAGRPKGSGPHDLAVGSDADDLSSSGSIVVGDVGSTSCTIGIDFGRTKCEAAVVADDGSVALIPLEIEDPDKCFSLPSYVSMGPTSHAKEWKVGLQAARQAKAGHPYTVYDLTMLLGKKLETISLQNLGRWSFTLRCGVADKAVVECPTTNNCLDLAYPEQLAAMVLSTIKKRAETFTGKSVTGAVVSVPAAYNRTQRQALRDACTIAGLRVERLVISSTASAVAYGDSLVNSNDSETQKSENTALVVDCGGGSLNVSLAQIRMKNGDLDAERSSTGIEVQVQATAGDLETGGEALTDRLFDHFYREAKASDTSTKTASPAFSRRLRRACVLAKRILSTSPQAAIDLPPWQPRRGGRASGPAIGAVDGFSSSISRADFENLCGTELWNRLPDAIEQVLMRAKVKKGDVDAIWVSGNAMKVPKFREVLGDCFAEYWNRIMDLPEHTVAVGTALIAAQNDRYSLLYDPTPLTLGIRSASGDTLVVVPPSTPLPTRQSRVYYASCQSEITFDILEGLPDPEQELNHDPLCINALEHCVGSVPIDGSRASAHLILKLEIVFEVDATDRLTVVVSDSSNNRTTRLLITGDETCLSTEAIALAKAHLSEVQNDSAGIEETKMALPQLTMIISPQSDVPVEGCPVDTLRSCVSALAPMVQANCLSVCIPPGDLFILRSRVEHAISWLGQIASSQQNTAKTDQQERTAHEHLRQIRMLYLSSTASSALAQLRQELDLLN</sequence>
<evidence type="ECO:0000256" key="1">
    <source>
        <dbReference type="ARBA" id="ARBA00022741"/>
    </source>
</evidence>
<comment type="caution">
    <text evidence="5">The sequence shown here is derived from an EMBL/GenBank/DDBJ whole genome shotgun (WGS) entry which is preliminary data.</text>
</comment>
<evidence type="ECO:0000256" key="3">
    <source>
        <dbReference type="RuleBase" id="RU003322"/>
    </source>
</evidence>